<protein>
    <submittedName>
        <fullName evidence="2">Uncharacterized protein</fullName>
    </submittedName>
</protein>
<dbReference type="SUPFAM" id="SSF101447">
    <property type="entry name" value="Formin homology 2 domain (FH2 domain)"/>
    <property type="match status" value="1"/>
</dbReference>
<reference evidence="2 3" key="1">
    <citation type="submission" date="2020-02" db="EMBL/GenBank/DDBJ databases">
        <authorList>
            <person name="Ma Q."/>
            <person name="Huang Y."/>
            <person name="Song X."/>
            <person name="Pei D."/>
        </authorList>
    </citation>
    <scope>NUCLEOTIDE SEQUENCE [LARGE SCALE GENOMIC DNA]</scope>
    <source>
        <strain evidence="2">Sxm20200214</strain>
        <tissue evidence="2">Leaf</tissue>
    </source>
</reference>
<name>A0A8X7SJG6_BRACI</name>
<dbReference type="AlphaFoldDB" id="A0A8X7SJG6"/>
<evidence type="ECO:0000313" key="2">
    <source>
        <dbReference type="EMBL" id="KAG2307578.1"/>
    </source>
</evidence>
<dbReference type="Proteomes" id="UP000886595">
    <property type="component" value="Unassembled WGS sequence"/>
</dbReference>
<dbReference type="EMBL" id="JAAMPC010000006">
    <property type="protein sequence ID" value="KAG2307578.1"/>
    <property type="molecule type" value="Genomic_DNA"/>
</dbReference>
<gene>
    <name evidence="2" type="ORF">Bca52824_027326</name>
</gene>
<sequence length="292" mass="33340">MGSKKKQKQSALPTQYQFVPRTTAPPIPHSRSPPGVSDYPPPRQLFQDSHAQSQATSVPLPQPSPPPQPRLSETSAARNAPNCSEAQDSASTERPEAVNPTPSDGFLRQVNELISQPNRGHGIPILSPNFEPGITWFGRDGGQLTRKISKTFRKKFDAAYYSWTVVPRDKQETIFIEFAKTHTWNQMHTGLVQEKFEEICQLRMKYMVSICRRSRKQPNWIHDTLWQEMTAVRLHQRLVCLNGTDLVHTSTTLARSLSNKSSMKRLRNWADQFLLVKFTSRHIQKRMGPMLI</sequence>
<proteinExistence type="predicted"/>
<keyword evidence="3" id="KW-1185">Reference proteome</keyword>
<feature type="compositionally biased region" description="Polar residues" evidence="1">
    <location>
        <begin position="46"/>
        <end position="57"/>
    </location>
</feature>
<comment type="caution">
    <text evidence="2">The sequence shown here is derived from an EMBL/GenBank/DDBJ whole genome shotgun (WGS) entry which is preliminary data.</text>
</comment>
<feature type="compositionally biased region" description="Pro residues" evidence="1">
    <location>
        <begin position="60"/>
        <end position="69"/>
    </location>
</feature>
<accession>A0A8X7SJG6</accession>
<evidence type="ECO:0000256" key="1">
    <source>
        <dbReference type="SAM" id="MobiDB-lite"/>
    </source>
</evidence>
<feature type="region of interest" description="Disordered" evidence="1">
    <location>
        <begin position="1"/>
        <end position="105"/>
    </location>
</feature>
<dbReference type="OrthoDB" id="1111359at2759"/>
<evidence type="ECO:0000313" key="3">
    <source>
        <dbReference type="Proteomes" id="UP000886595"/>
    </source>
</evidence>
<feature type="compositionally biased region" description="Polar residues" evidence="1">
    <location>
        <begin position="73"/>
        <end position="90"/>
    </location>
</feature>
<organism evidence="2 3">
    <name type="scientific">Brassica carinata</name>
    <name type="common">Ethiopian mustard</name>
    <name type="synonym">Abyssinian cabbage</name>
    <dbReference type="NCBI Taxonomy" id="52824"/>
    <lineage>
        <taxon>Eukaryota</taxon>
        <taxon>Viridiplantae</taxon>
        <taxon>Streptophyta</taxon>
        <taxon>Embryophyta</taxon>
        <taxon>Tracheophyta</taxon>
        <taxon>Spermatophyta</taxon>
        <taxon>Magnoliopsida</taxon>
        <taxon>eudicotyledons</taxon>
        <taxon>Gunneridae</taxon>
        <taxon>Pentapetalae</taxon>
        <taxon>rosids</taxon>
        <taxon>malvids</taxon>
        <taxon>Brassicales</taxon>
        <taxon>Brassicaceae</taxon>
        <taxon>Brassiceae</taxon>
        <taxon>Brassica</taxon>
    </lineage>
</organism>